<evidence type="ECO:0000256" key="1">
    <source>
        <dbReference type="SAM" id="MobiDB-lite"/>
    </source>
</evidence>
<feature type="compositionally biased region" description="Polar residues" evidence="1">
    <location>
        <begin position="169"/>
        <end position="181"/>
    </location>
</feature>
<evidence type="ECO:0008006" key="4">
    <source>
        <dbReference type="Google" id="ProtNLM"/>
    </source>
</evidence>
<evidence type="ECO:0000313" key="2">
    <source>
        <dbReference type="EMBL" id="MET7013531.1"/>
    </source>
</evidence>
<feature type="region of interest" description="Disordered" evidence="1">
    <location>
        <begin position="163"/>
        <end position="195"/>
    </location>
</feature>
<name>A0ABV2THZ7_9RHOO</name>
<keyword evidence="3" id="KW-1185">Reference proteome</keyword>
<comment type="caution">
    <text evidence="2">The sequence shown here is derived from an EMBL/GenBank/DDBJ whole genome shotgun (WGS) entry which is preliminary data.</text>
</comment>
<reference evidence="2 3" key="1">
    <citation type="submission" date="2024-07" db="EMBL/GenBank/DDBJ databases">
        <title>Uliginosibacterium flavum JJ3220;KACC:17644.</title>
        <authorList>
            <person name="Kim M.K."/>
        </authorList>
    </citation>
    <scope>NUCLEOTIDE SEQUENCE [LARGE SCALE GENOMIC DNA]</scope>
    <source>
        <strain evidence="2 3">KACC:17644</strain>
    </source>
</reference>
<accession>A0ABV2THZ7</accession>
<dbReference type="EMBL" id="JBEWZI010000004">
    <property type="protein sequence ID" value="MET7013531.1"/>
    <property type="molecule type" value="Genomic_DNA"/>
</dbReference>
<organism evidence="2 3">
    <name type="scientific">Uliginosibacterium flavum</name>
    <dbReference type="NCBI Taxonomy" id="1396831"/>
    <lineage>
        <taxon>Bacteria</taxon>
        <taxon>Pseudomonadati</taxon>
        <taxon>Pseudomonadota</taxon>
        <taxon>Betaproteobacteria</taxon>
        <taxon>Rhodocyclales</taxon>
        <taxon>Zoogloeaceae</taxon>
        <taxon>Uliginosibacterium</taxon>
    </lineage>
</organism>
<dbReference type="RefSeq" id="WP_354599996.1">
    <property type="nucleotide sequence ID" value="NZ_JBEWZI010000004.1"/>
</dbReference>
<protein>
    <recommendedName>
        <fullName evidence="4">Glycine zipper domain-containing protein</fullName>
    </recommendedName>
</protein>
<dbReference type="Proteomes" id="UP001549691">
    <property type="component" value="Unassembled WGS sequence"/>
</dbReference>
<gene>
    <name evidence="2" type="ORF">ABXR19_04975</name>
</gene>
<dbReference type="PROSITE" id="PS51257">
    <property type="entry name" value="PROKAR_LIPOPROTEIN"/>
    <property type="match status" value="1"/>
</dbReference>
<proteinExistence type="predicted"/>
<evidence type="ECO:0000313" key="3">
    <source>
        <dbReference type="Proteomes" id="UP001549691"/>
    </source>
</evidence>
<sequence length="216" mass="22584">MKIRLFALGLACTMTVTGCETMDAKTQGAVFGGAIGCAGGAVLAKLTKNDMATACAAGAVVGGAIGYLRARNAEVQEAQQASNEAVSQVPGARATPVETQTVHVTDRETRKTDQVQAFKSVSVDIPLNQVDTPDGRAAVAKLDAYARKVAAERGETVDMTVASAPGRGSASQVAQRQTSEVSGKGQVKRTYTADPRVPATVQRYTIEVKNRDRVEV</sequence>